<proteinExistence type="predicted"/>
<dbReference type="AlphaFoldDB" id="A0A497JFI8"/>
<name>A0A497JFI8_9ARCH</name>
<comment type="caution">
    <text evidence="1">The sequence shown here is derived from an EMBL/GenBank/DDBJ whole genome shotgun (WGS) entry which is preliminary data.</text>
</comment>
<protein>
    <submittedName>
        <fullName evidence="1">Uncharacterized protein</fullName>
    </submittedName>
</protein>
<organism evidence="1 2">
    <name type="scientific">Candidatus Iainarchaeum sp</name>
    <dbReference type="NCBI Taxonomy" id="3101447"/>
    <lineage>
        <taxon>Archaea</taxon>
        <taxon>Candidatus Iainarchaeota</taxon>
        <taxon>Candidatus Iainarchaeia</taxon>
        <taxon>Candidatus Iainarchaeales</taxon>
        <taxon>Candidatus Iainarchaeaceae</taxon>
        <taxon>Candidatus Iainarchaeum</taxon>
    </lineage>
</organism>
<sequence>MEKVRLKELTVSEFKALVSTTVKESVEDIIEDFIALNSRNYLRSIKEARKDYREGKVKEFGELFDV</sequence>
<evidence type="ECO:0000313" key="1">
    <source>
        <dbReference type="EMBL" id="RLG68788.1"/>
    </source>
</evidence>
<accession>A0A497JFI8</accession>
<gene>
    <name evidence="1" type="ORF">DRO07_03085</name>
</gene>
<reference evidence="1 2" key="1">
    <citation type="submission" date="2018-06" db="EMBL/GenBank/DDBJ databases">
        <title>Extensive metabolic versatility and redundancy in microbially diverse, dynamic hydrothermal sediments.</title>
        <authorList>
            <person name="Dombrowski N."/>
            <person name="Teske A."/>
            <person name="Baker B.J."/>
        </authorList>
    </citation>
    <scope>NUCLEOTIDE SEQUENCE [LARGE SCALE GENOMIC DNA]</scope>
    <source>
        <strain evidence="1">B9_G13</strain>
    </source>
</reference>
<dbReference type="Proteomes" id="UP000277633">
    <property type="component" value="Unassembled WGS sequence"/>
</dbReference>
<dbReference type="EMBL" id="QMWO01000121">
    <property type="protein sequence ID" value="RLG68788.1"/>
    <property type="molecule type" value="Genomic_DNA"/>
</dbReference>
<evidence type="ECO:0000313" key="2">
    <source>
        <dbReference type="Proteomes" id="UP000277633"/>
    </source>
</evidence>